<feature type="transmembrane region" description="Helical" evidence="1">
    <location>
        <begin position="135"/>
        <end position="157"/>
    </location>
</feature>
<protein>
    <submittedName>
        <fullName evidence="3">Acyltransferase 3</fullName>
    </submittedName>
</protein>
<evidence type="ECO:0000313" key="4">
    <source>
        <dbReference type="Proteomes" id="UP000006844"/>
    </source>
</evidence>
<dbReference type="PANTHER" id="PTHR23028:SF53">
    <property type="entry name" value="ACYL_TRANSF_3 DOMAIN-CONTAINING PROTEIN"/>
    <property type="match status" value="1"/>
</dbReference>
<feature type="transmembrane region" description="Helical" evidence="1">
    <location>
        <begin position="242"/>
        <end position="260"/>
    </location>
</feature>
<keyword evidence="4" id="KW-1185">Reference proteome</keyword>
<evidence type="ECO:0000313" key="3">
    <source>
        <dbReference type="EMBL" id="ADV83803.1"/>
    </source>
</evidence>
<dbReference type="AlphaFoldDB" id="E8V5Y5"/>
<accession>E8V5Y5</accession>
<proteinExistence type="predicted"/>
<keyword evidence="1" id="KW-0472">Membrane</keyword>
<dbReference type="eggNOG" id="COG1835">
    <property type="taxonomic scope" value="Bacteria"/>
</dbReference>
<feature type="domain" description="Acyltransferase 3" evidence="2">
    <location>
        <begin position="16"/>
        <end position="349"/>
    </location>
</feature>
<feature type="transmembrane region" description="Helical" evidence="1">
    <location>
        <begin position="87"/>
        <end position="103"/>
    </location>
</feature>
<sequence>MPEVPLKPVRKPPLPGLTGVRTFLALGIMLFHFTPPHIEWIKPVIESGFTYISFFLLISGFILSYNYSERAATLKVREFYLARMARLYPVYLLSLIVSLQMYSQEWHYQTHVHFWEGTILTPLLLQGWNPMLATFWNTVAWTLSTEVMLYLAFPFLNRANWWPKSPSRLIALFFGFWLLELTVPTAYLLINPDGLAHMDRYSYGFWIRAVKYTPIPYVPIFLAGITLGRLHSIVHVSDRVRMWMAVSAAGTVLTIFYTVIEKLPYVMLHGGLLTPIFATLIFGLTGSHWMTRFLSLRPIAILGEASFCLYLLHFNTWILLHLFHVPDRLHLATLDPWLSYVIIIGVAYIAFRFVETPSRRYLLARWVHRKPHPMEPANIGG</sequence>
<dbReference type="HOGENOM" id="CLU_005679_2_5_0"/>
<feature type="transmembrane region" description="Helical" evidence="1">
    <location>
        <begin position="266"/>
        <end position="286"/>
    </location>
</feature>
<keyword evidence="1" id="KW-0812">Transmembrane</keyword>
<name>E8V5Y5_TERSS</name>
<keyword evidence="1" id="KW-1133">Transmembrane helix</keyword>
<reference evidence="3 4" key="1">
    <citation type="journal article" date="2012" name="Stand. Genomic Sci.">
        <title>Complete genome sequence of Terriglobus saanensis type strain SP1PR4(T), an Acidobacteria from tundra soil.</title>
        <authorList>
            <person name="Rawat S.R."/>
            <person name="Mannisto M.K."/>
            <person name="Starovoytov V."/>
            <person name="Goodwin L."/>
            <person name="Nolan M."/>
            <person name="Hauser L."/>
            <person name="Land M."/>
            <person name="Davenport K.W."/>
            <person name="Woyke T."/>
            <person name="Haggblom M.M."/>
        </authorList>
    </citation>
    <scope>NUCLEOTIDE SEQUENCE</scope>
    <source>
        <strain evidence="4">ATCC BAA-1853 / DSM 23119 / SP1PR4</strain>
    </source>
</reference>
<gene>
    <name evidence="3" type="ordered locus">AciPR4_3044</name>
</gene>
<dbReference type="RefSeq" id="WP_013569534.1">
    <property type="nucleotide sequence ID" value="NC_014963.1"/>
</dbReference>
<feature type="transmembrane region" description="Helical" evidence="1">
    <location>
        <begin position="337"/>
        <end position="354"/>
    </location>
</feature>
<dbReference type="GO" id="GO:0016020">
    <property type="term" value="C:membrane"/>
    <property type="evidence" value="ECO:0007669"/>
    <property type="project" value="TreeGrafter"/>
</dbReference>
<feature type="transmembrane region" description="Helical" evidence="1">
    <location>
        <begin position="12"/>
        <end position="33"/>
    </location>
</feature>
<dbReference type="PANTHER" id="PTHR23028">
    <property type="entry name" value="ACETYLTRANSFERASE"/>
    <property type="match status" value="1"/>
</dbReference>
<dbReference type="OrthoDB" id="9796461at2"/>
<feature type="transmembrane region" description="Helical" evidence="1">
    <location>
        <begin position="307"/>
        <end position="325"/>
    </location>
</feature>
<evidence type="ECO:0000256" key="1">
    <source>
        <dbReference type="SAM" id="Phobius"/>
    </source>
</evidence>
<feature type="transmembrane region" description="Helical" evidence="1">
    <location>
        <begin position="48"/>
        <end position="67"/>
    </location>
</feature>
<dbReference type="STRING" id="401053.AciPR4_3044"/>
<feature type="transmembrane region" description="Helical" evidence="1">
    <location>
        <begin position="210"/>
        <end position="230"/>
    </location>
</feature>
<dbReference type="Proteomes" id="UP000006844">
    <property type="component" value="Chromosome"/>
</dbReference>
<dbReference type="InterPro" id="IPR002656">
    <property type="entry name" value="Acyl_transf_3_dom"/>
</dbReference>
<dbReference type="GO" id="GO:0009103">
    <property type="term" value="P:lipopolysaccharide biosynthetic process"/>
    <property type="evidence" value="ECO:0007669"/>
    <property type="project" value="TreeGrafter"/>
</dbReference>
<dbReference type="Pfam" id="PF01757">
    <property type="entry name" value="Acyl_transf_3"/>
    <property type="match status" value="1"/>
</dbReference>
<dbReference type="EMBL" id="CP002467">
    <property type="protein sequence ID" value="ADV83803.1"/>
    <property type="molecule type" value="Genomic_DNA"/>
</dbReference>
<dbReference type="InterPro" id="IPR050879">
    <property type="entry name" value="Acyltransferase_3"/>
</dbReference>
<keyword evidence="3" id="KW-0808">Transferase</keyword>
<dbReference type="GO" id="GO:0016747">
    <property type="term" value="F:acyltransferase activity, transferring groups other than amino-acyl groups"/>
    <property type="evidence" value="ECO:0007669"/>
    <property type="project" value="InterPro"/>
</dbReference>
<feature type="transmembrane region" description="Helical" evidence="1">
    <location>
        <begin position="169"/>
        <end position="190"/>
    </location>
</feature>
<evidence type="ECO:0000259" key="2">
    <source>
        <dbReference type="Pfam" id="PF01757"/>
    </source>
</evidence>
<keyword evidence="3" id="KW-0012">Acyltransferase</keyword>
<organism evidence="3 4">
    <name type="scientific">Terriglobus saanensis (strain ATCC BAA-1853 / DSM 23119 / SP1PR4)</name>
    <dbReference type="NCBI Taxonomy" id="401053"/>
    <lineage>
        <taxon>Bacteria</taxon>
        <taxon>Pseudomonadati</taxon>
        <taxon>Acidobacteriota</taxon>
        <taxon>Terriglobia</taxon>
        <taxon>Terriglobales</taxon>
        <taxon>Acidobacteriaceae</taxon>
        <taxon>Terriglobus</taxon>
    </lineage>
</organism>
<dbReference type="KEGG" id="tsa:AciPR4_3044"/>